<dbReference type="InterPro" id="IPR017896">
    <property type="entry name" value="4Fe4S_Fe-S-bd"/>
</dbReference>
<dbReference type="InterPro" id="IPR050572">
    <property type="entry name" value="Fe-S_Ferredoxin"/>
</dbReference>
<keyword evidence="1" id="KW-0813">Transport</keyword>
<evidence type="ECO:0000256" key="6">
    <source>
        <dbReference type="ARBA" id="ARBA00023004"/>
    </source>
</evidence>
<keyword evidence="3" id="KW-0479">Metal-binding</keyword>
<evidence type="ECO:0000256" key="3">
    <source>
        <dbReference type="ARBA" id="ARBA00022723"/>
    </source>
</evidence>
<evidence type="ECO:0000256" key="5">
    <source>
        <dbReference type="ARBA" id="ARBA00022982"/>
    </source>
</evidence>
<organism evidence="9 10">
    <name type="scientific">Taurinivorans muris</name>
    <dbReference type="NCBI Taxonomy" id="2787751"/>
    <lineage>
        <taxon>Bacteria</taxon>
        <taxon>Pseudomonadati</taxon>
        <taxon>Thermodesulfobacteriota</taxon>
        <taxon>Desulfovibrionia</taxon>
        <taxon>Desulfovibrionales</taxon>
        <taxon>Desulfovibrionaceae</taxon>
        <taxon>Taurinivorans</taxon>
    </lineage>
</organism>
<dbReference type="PANTHER" id="PTHR43687">
    <property type="entry name" value="ADENYLYLSULFATE REDUCTASE, BETA SUBUNIT"/>
    <property type="match status" value="1"/>
</dbReference>
<accession>A0ABY5Y1Y6</accession>
<dbReference type="Gene3D" id="3.30.70.3270">
    <property type="match status" value="1"/>
</dbReference>
<evidence type="ECO:0000259" key="8">
    <source>
        <dbReference type="PROSITE" id="PS51379"/>
    </source>
</evidence>
<dbReference type="PANTHER" id="PTHR43687:SF6">
    <property type="entry name" value="L-ASPARTATE SEMIALDEHYDE SULFURTRANSFERASE IRON-SULFUR SUBUNIT"/>
    <property type="match status" value="1"/>
</dbReference>
<sequence>MKSKVYFADMHCRKQEDNKSAKIEKLCQAIGLNSIIKRDDLTAIKLHFGEMGNDTHIRPQLVRKVVDLVKQEKAKPFLTDTTTLYSGSRRNAVDHLNTAYAHGFAPCTVNAPVIIADGLNGLSQIDVPVNLRHFKETHIAREIHDADSMVVLSHVKGHEMAGFGGAIKNLAMGCASFWGKRDQHQTKVSINKESCIGCASCAKVCPAHAISMAKDENGKKTAHADPGKCIGCFECITVCGPKAITAEWETELYAFVERIAEYAYGAVQNKKEKVIYINFVLNVTPDCDCVAWSDAPLIADIGILASTDPVAIDKASYDLVTKAQSLIPMENNGIGIDKFTRQWGYTHGYHQIEHAAEIGLGSLDYELINI</sequence>
<evidence type="ECO:0000256" key="2">
    <source>
        <dbReference type="ARBA" id="ARBA00022485"/>
    </source>
</evidence>
<dbReference type="PROSITE" id="PS00198">
    <property type="entry name" value="4FE4S_FER_1"/>
    <property type="match status" value="2"/>
</dbReference>
<dbReference type="Pfam" id="PF12838">
    <property type="entry name" value="Fer4_7"/>
    <property type="match status" value="1"/>
</dbReference>
<proteinExistence type="predicted"/>
<feature type="domain" description="4Fe-4S ferredoxin-type" evidence="8">
    <location>
        <begin position="186"/>
        <end position="215"/>
    </location>
</feature>
<keyword evidence="5" id="KW-0249">Electron transport</keyword>
<dbReference type="Pfam" id="PF04015">
    <property type="entry name" value="DUF362"/>
    <property type="match status" value="1"/>
</dbReference>
<keyword evidence="2" id="KW-0004">4Fe-4S</keyword>
<evidence type="ECO:0000256" key="4">
    <source>
        <dbReference type="ARBA" id="ARBA00022737"/>
    </source>
</evidence>
<keyword evidence="4" id="KW-0677">Repeat</keyword>
<dbReference type="InterPro" id="IPR007160">
    <property type="entry name" value="DUF362"/>
</dbReference>
<feature type="domain" description="4Fe-4S ferredoxin-type" evidence="8">
    <location>
        <begin position="220"/>
        <end position="249"/>
    </location>
</feature>
<dbReference type="RefSeq" id="WP_334315670.1">
    <property type="nucleotide sequence ID" value="NZ_CP065938.1"/>
</dbReference>
<evidence type="ECO:0000256" key="7">
    <source>
        <dbReference type="ARBA" id="ARBA00023014"/>
    </source>
</evidence>
<gene>
    <name evidence="9" type="ORF">JBF11_01780</name>
</gene>
<dbReference type="EMBL" id="CP065938">
    <property type="protein sequence ID" value="UWX06071.1"/>
    <property type="molecule type" value="Genomic_DNA"/>
</dbReference>
<dbReference type="InterPro" id="IPR017900">
    <property type="entry name" value="4Fe4S_Fe_S_CS"/>
</dbReference>
<evidence type="ECO:0000313" key="9">
    <source>
        <dbReference type="EMBL" id="UWX06071.1"/>
    </source>
</evidence>
<protein>
    <submittedName>
        <fullName evidence="9">DUF362 domain-containing protein</fullName>
    </submittedName>
</protein>
<dbReference type="PROSITE" id="PS51379">
    <property type="entry name" value="4FE4S_FER_2"/>
    <property type="match status" value="2"/>
</dbReference>
<evidence type="ECO:0000256" key="1">
    <source>
        <dbReference type="ARBA" id="ARBA00022448"/>
    </source>
</evidence>
<evidence type="ECO:0000313" key="10">
    <source>
        <dbReference type="Proteomes" id="UP001058120"/>
    </source>
</evidence>
<reference evidence="9" key="1">
    <citation type="submission" date="2020-12" db="EMBL/GenBank/DDBJ databases">
        <title>Taurinivorans muris gen. nov., sp. nov., fundamental and realized metabolic niche of a ubiquitous sulfidogenic bacterium in the murine intestine.</title>
        <authorList>
            <person name="Ye H."/>
            <person name="Hanson B.T."/>
            <person name="Loy A."/>
        </authorList>
    </citation>
    <scope>NUCLEOTIDE SEQUENCE</scope>
    <source>
        <strain evidence="9">LT0009</strain>
    </source>
</reference>
<keyword evidence="7" id="KW-0411">Iron-sulfur</keyword>
<name>A0ABY5Y1Y6_9BACT</name>
<keyword evidence="10" id="KW-1185">Reference proteome</keyword>
<dbReference type="Proteomes" id="UP001058120">
    <property type="component" value="Chromosome"/>
</dbReference>
<dbReference type="SUPFAM" id="SSF54862">
    <property type="entry name" value="4Fe-4S ferredoxins"/>
    <property type="match status" value="1"/>
</dbReference>
<keyword evidence="6" id="KW-0408">Iron</keyword>